<dbReference type="GO" id="GO:0016567">
    <property type="term" value="P:protein ubiquitination"/>
    <property type="evidence" value="ECO:0007669"/>
    <property type="project" value="TreeGrafter"/>
</dbReference>
<gene>
    <name evidence="2" type="ORF">C6P45_004664</name>
</gene>
<keyword evidence="1" id="KW-0472">Membrane</keyword>
<dbReference type="GO" id="GO:0006511">
    <property type="term" value="P:ubiquitin-dependent protein catabolic process"/>
    <property type="evidence" value="ECO:0007669"/>
    <property type="project" value="TreeGrafter"/>
</dbReference>
<keyword evidence="1" id="KW-0812">Transmembrane</keyword>
<dbReference type="Proteomes" id="UP000750334">
    <property type="component" value="Unassembled WGS sequence"/>
</dbReference>
<dbReference type="EMBL" id="PUHR01000067">
    <property type="protein sequence ID" value="KAG0668439.1"/>
    <property type="molecule type" value="Genomic_DNA"/>
</dbReference>
<dbReference type="AlphaFoldDB" id="A0A9P6WCB4"/>
<feature type="transmembrane region" description="Helical" evidence="1">
    <location>
        <begin position="25"/>
        <end position="48"/>
    </location>
</feature>
<name>A0A9P6WCB4_MAUEX</name>
<reference evidence="2 3" key="1">
    <citation type="submission" date="2020-11" db="EMBL/GenBank/DDBJ databases">
        <title>Kefir isolates.</title>
        <authorList>
            <person name="Marcisauskas S."/>
            <person name="Kim Y."/>
            <person name="Blasche S."/>
        </authorList>
    </citation>
    <scope>NUCLEOTIDE SEQUENCE [LARGE SCALE GENOMIC DNA]</scope>
    <source>
        <strain evidence="2 3">OG2</strain>
    </source>
</reference>
<evidence type="ECO:0000256" key="1">
    <source>
        <dbReference type="SAM" id="Phobius"/>
    </source>
</evidence>
<dbReference type="PANTHER" id="PTHR22696:SF1">
    <property type="entry name" value="E3 UBIQUITIN-PROTEIN LIGASE RNF26"/>
    <property type="match status" value="1"/>
</dbReference>
<proteinExistence type="predicted"/>
<comment type="caution">
    <text evidence="2">The sequence shown here is derived from an EMBL/GenBank/DDBJ whole genome shotgun (WGS) entry which is preliminary data.</text>
</comment>
<dbReference type="OrthoDB" id="66726at2759"/>
<dbReference type="GO" id="GO:0061630">
    <property type="term" value="F:ubiquitin protein ligase activity"/>
    <property type="evidence" value="ECO:0007669"/>
    <property type="project" value="TreeGrafter"/>
</dbReference>
<evidence type="ECO:0008006" key="4">
    <source>
        <dbReference type="Google" id="ProtNLM"/>
    </source>
</evidence>
<organism evidence="2 3">
    <name type="scientific">Maudiozyma exigua</name>
    <name type="common">Yeast</name>
    <name type="synonym">Kazachstania exigua</name>
    <dbReference type="NCBI Taxonomy" id="34358"/>
    <lineage>
        <taxon>Eukaryota</taxon>
        <taxon>Fungi</taxon>
        <taxon>Dikarya</taxon>
        <taxon>Ascomycota</taxon>
        <taxon>Saccharomycotina</taxon>
        <taxon>Saccharomycetes</taxon>
        <taxon>Saccharomycetales</taxon>
        <taxon>Saccharomycetaceae</taxon>
        <taxon>Maudiozyma</taxon>
    </lineage>
</organism>
<feature type="transmembrane region" description="Helical" evidence="1">
    <location>
        <begin position="244"/>
        <end position="263"/>
    </location>
</feature>
<keyword evidence="3" id="KW-1185">Reference proteome</keyword>
<feature type="transmembrane region" description="Helical" evidence="1">
    <location>
        <begin position="76"/>
        <end position="104"/>
    </location>
</feature>
<protein>
    <recommendedName>
        <fullName evidence="4">RING-type domain-containing protein</fullName>
    </recommendedName>
</protein>
<keyword evidence="1" id="KW-1133">Transmembrane helix</keyword>
<sequence length="678" mass="78916">MANDTGGNMPVDTFILDNGPIYETLFYYCMGYILSPFAMICFMTNLILNRVVVMTSVRKKNGNSKNQIKLPLWSRLIFHGGMIVLLYFALVQILCELGISNIFVTIFANNSTSDNFFMIRLLSILALSHMVETFMTTTSNTKSLSDFDYSLFEIALQFYLYIVSIKFRSSLSTNIQDKIHQQIMCDSLVAVTNNIVIHSLELFHLQNFRLIISFLTNIIHFIYTKNNILVILGTDRLYVTYLRLFFKLIPSLILTISIIFNALEFVLFKCLKWDTIKSVQFFDKIYSFYQINSNQEFLKFIMELSKVLLQSNDNENNQNHTKHLEELSITEDSYMISENHAGIFVSGYMNRLSTNPEDKQNIEILSGKNVNDSIVLNVPYCFIKLRWSADIFIQLLLSLIVQSKGLIVSLLIFLRLKKRADIVENPRDNKTATKYPHKHQDWRVRKIKDLNRLVTSHNYTKFLTRYALKNDSNQHIEQFELHKFLLPEVDMSPDFELPDDNDMDHNKFLKSQDKMAFIPTNMKEIKEELSQLFSDFNSRMMESTENLNWYNSMYSILKYELENDKECLTRSQYGALNNETILNEVVLERWTANEDAREHNHEEHLPGMEAFDDLNDSADEELDLVCVVCLQEVRNIVFWPCKCLAICDECRTALGSRGFKACVACNFEVEGYTKLNIV</sequence>
<accession>A0A9P6WCB4</accession>
<dbReference type="PANTHER" id="PTHR22696">
    <property type="entry name" value="E3 UBIQUITIN-PROTEIN LIGASE RNF26"/>
    <property type="match status" value="1"/>
</dbReference>
<evidence type="ECO:0000313" key="3">
    <source>
        <dbReference type="Proteomes" id="UP000750334"/>
    </source>
</evidence>
<feature type="transmembrane region" description="Helical" evidence="1">
    <location>
        <begin position="210"/>
        <end position="232"/>
    </location>
</feature>
<dbReference type="Pfam" id="PF13920">
    <property type="entry name" value="zf-C3HC4_3"/>
    <property type="match status" value="1"/>
</dbReference>
<dbReference type="Gene3D" id="3.30.40.10">
    <property type="entry name" value="Zinc/RING finger domain, C3HC4 (zinc finger)"/>
    <property type="match status" value="1"/>
</dbReference>
<dbReference type="InterPro" id="IPR013083">
    <property type="entry name" value="Znf_RING/FYVE/PHD"/>
</dbReference>
<evidence type="ECO:0000313" key="2">
    <source>
        <dbReference type="EMBL" id="KAG0668439.1"/>
    </source>
</evidence>